<dbReference type="OrthoDB" id="9798842at2"/>
<comment type="function">
    <text evidence="3">Required for maturation of urease via the functional incorporation of the urease nickel metallocenter.</text>
</comment>
<comment type="similarity">
    <text evidence="1 3">Belongs to the UreD family.</text>
</comment>
<dbReference type="PANTHER" id="PTHR33643:SF1">
    <property type="entry name" value="UREASE ACCESSORY PROTEIN D"/>
    <property type="match status" value="1"/>
</dbReference>
<evidence type="ECO:0000256" key="2">
    <source>
        <dbReference type="ARBA" id="ARBA00023186"/>
    </source>
</evidence>
<dbReference type="GO" id="GO:0016151">
    <property type="term" value="F:nickel cation binding"/>
    <property type="evidence" value="ECO:0007669"/>
    <property type="project" value="UniProtKB-UniRule"/>
</dbReference>
<reference evidence="4 5" key="1">
    <citation type="submission" date="2019-04" db="EMBL/GenBank/DDBJ databases">
        <title>Draft genome sequence of Youngimonas vesicularis.</title>
        <authorList>
            <person name="Hameed A."/>
        </authorList>
    </citation>
    <scope>NUCLEOTIDE SEQUENCE [LARGE SCALE GENOMIC DNA]</scope>
    <source>
        <strain evidence="4 5">CC-AMW-E</strain>
    </source>
</reference>
<dbReference type="Proteomes" id="UP000306113">
    <property type="component" value="Unassembled WGS sequence"/>
</dbReference>
<sequence length="283" mass="30440">MEGPITTLTDIATERPSPRQPRAVGRAFLRSKARDGLSVLSDLKTQGCLKTLFPHGARDRLTGVLLNTAGGITGGDHLQFNAGAREGSRLCLTTQAAERIYRAQPGEVGRVENRLTIEAGARLDWLPQETILFDHGALDRALHVDMAADARLLAVESLVLGRSAMGETLTATHLIDRIRIRRGGDLVFADTLRLSTQTLPRLTAPAMLGHASALASVLLVAPEAEGHLPALRDLMPATGGVSLIRPGVLFARILAEDSFVLRQTLIPVLTHLNGASLPRTWMI</sequence>
<evidence type="ECO:0000256" key="3">
    <source>
        <dbReference type="HAMAP-Rule" id="MF_01384"/>
    </source>
</evidence>
<evidence type="ECO:0000313" key="4">
    <source>
        <dbReference type="EMBL" id="THD74141.1"/>
    </source>
</evidence>
<organism evidence="4 5">
    <name type="scientific">Thalassobius vesicularis</name>
    <dbReference type="NCBI Taxonomy" id="1294297"/>
    <lineage>
        <taxon>Bacteria</taxon>
        <taxon>Pseudomonadati</taxon>
        <taxon>Pseudomonadota</taxon>
        <taxon>Alphaproteobacteria</taxon>
        <taxon>Rhodobacterales</taxon>
        <taxon>Roseobacteraceae</taxon>
        <taxon>Thalassovita</taxon>
    </lineage>
</organism>
<dbReference type="HAMAP" id="MF_01384">
    <property type="entry name" value="UreD"/>
    <property type="match status" value="1"/>
</dbReference>
<keyword evidence="2 3" id="KW-0143">Chaperone</keyword>
<dbReference type="InterPro" id="IPR002669">
    <property type="entry name" value="UreD"/>
</dbReference>
<gene>
    <name evidence="3" type="primary">ureD</name>
    <name evidence="4" type="ORF">E7681_10005</name>
</gene>
<comment type="subunit">
    <text evidence="3">UreD, UreF and UreG form a complex that acts as a GTP-hydrolysis-dependent molecular chaperone, activating the urease apoprotein by helping to assemble the nickel containing metallocenter of UreC. The UreE protein probably delivers the nickel.</text>
</comment>
<dbReference type="Pfam" id="PF01774">
    <property type="entry name" value="UreD"/>
    <property type="match status" value="1"/>
</dbReference>
<accession>A0A4S3M971</accession>
<dbReference type="AlphaFoldDB" id="A0A4S3M971"/>
<dbReference type="GO" id="GO:0005737">
    <property type="term" value="C:cytoplasm"/>
    <property type="evidence" value="ECO:0007669"/>
    <property type="project" value="UniProtKB-SubCell"/>
</dbReference>
<evidence type="ECO:0000256" key="1">
    <source>
        <dbReference type="ARBA" id="ARBA00007177"/>
    </source>
</evidence>
<dbReference type="EMBL" id="SSMD01000004">
    <property type="protein sequence ID" value="THD74141.1"/>
    <property type="molecule type" value="Genomic_DNA"/>
</dbReference>
<comment type="caution">
    <text evidence="4">The sequence shown here is derived from an EMBL/GenBank/DDBJ whole genome shotgun (WGS) entry which is preliminary data.</text>
</comment>
<protein>
    <recommendedName>
        <fullName evidence="3">Urease accessory protein UreD</fullName>
    </recommendedName>
</protein>
<dbReference type="PANTHER" id="PTHR33643">
    <property type="entry name" value="UREASE ACCESSORY PROTEIN D"/>
    <property type="match status" value="1"/>
</dbReference>
<keyword evidence="3" id="KW-0963">Cytoplasm</keyword>
<keyword evidence="3" id="KW-0996">Nickel insertion</keyword>
<keyword evidence="5" id="KW-1185">Reference proteome</keyword>
<name>A0A4S3M971_9RHOB</name>
<comment type="subcellular location">
    <subcellularLocation>
        <location evidence="3">Cytoplasm</location>
    </subcellularLocation>
</comment>
<proteinExistence type="inferred from homology"/>
<evidence type="ECO:0000313" key="5">
    <source>
        <dbReference type="Proteomes" id="UP000306113"/>
    </source>
</evidence>